<dbReference type="Proteomes" id="UP000320496">
    <property type="component" value="Chromosome"/>
</dbReference>
<evidence type="ECO:0000313" key="2">
    <source>
        <dbReference type="Proteomes" id="UP000320496"/>
    </source>
</evidence>
<reference evidence="1 2" key="1">
    <citation type="submission" date="2019-02" db="EMBL/GenBank/DDBJ databases">
        <title>Deep-cultivation of Planctomycetes and their phenomic and genomic characterization uncovers novel biology.</title>
        <authorList>
            <person name="Wiegand S."/>
            <person name="Jogler M."/>
            <person name="Boedeker C."/>
            <person name="Pinto D."/>
            <person name="Vollmers J."/>
            <person name="Rivas-Marin E."/>
            <person name="Kohn T."/>
            <person name="Peeters S.H."/>
            <person name="Heuer A."/>
            <person name="Rast P."/>
            <person name="Oberbeckmann S."/>
            <person name="Bunk B."/>
            <person name="Jeske O."/>
            <person name="Meyerdierks A."/>
            <person name="Storesund J.E."/>
            <person name="Kallscheuer N."/>
            <person name="Luecker S."/>
            <person name="Lage O.M."/>
            <person name="Pohl T."/>
            <person name="Merkel B.J."/>
            <person name="Hornburger P."/>
            <person name="Mueller R.-W."/>
            <person name="Bruemmer F."/>
            <person name="Labrenz M."/>
            <person name="Spormann A.M."/>
            <person name="Op den Camp H."/>
            <person name="Overmann J."/>
            <person name="Amann R."/>
            <person name="Jetten M.S.M."/>
            <person name="Mascher T."/>
            <person name="Medema M.H."/>
            <person name="Devos D.P."/>
            <person name="Kaster A.-K."/>
            <person name="Ovreas L."/>
            <person name="Rohde M."/>
            <person name="Galperin M.Y."/>
            <person name="Jogler C."/>
        </authorList>
    </citation>
    <scope>NUCLEOTIDE SEQUENCE [LARGE SCALE GENOMIC DNA]</scope>
    <source>
        <strain evidence="1 2">Mal4</strain>
    </source>
</reference>
<accession>A0A517Z8Z2</accession>
<dbReference type="RefSeq" id="WP_145370163.1">
    <property type="nucleotide sequence ID" value="NZ_CP036275.1"/>
</dbReference>
<sequence>MAEETFPPTIIVVHPKEKRSKCSAEPLRPREDIRFWKFPRRGPESLDRYVRLGLGGEPLTSQHRLRGLLVLDGTWRLAGKMEADYAELPIVSLATWETAYPRVSKLFDDPAAGLATVEAIYAAYAQMGRDPAGLLDAYYWQDTFLERNSSLIHEFRDATA</sequence>
<organism evidence="1 2">
    <name type="scientific">Maioricimonas rarisocia</name>
    <dbReference type="NCBI Taxonomy" id="2528026"/>
    <lineage>
        <taxon>Bacteria</taxon>
        <taxon>Pseudomonadati</taxon>
        <taxon>Planctomycetota</taxon>
        <taxon>Planctomycetia</taxon>
        <taxon>Planctomycetales</taxon>
        <taxon>Planctomycetaceae</taxon>
        <taxon>Maioricimonas</taxon>
    </lineage>
</organism>
<name>A0A517Z8Z2_9PLAN</name>
<keyword evidence="2" id="KW-1185">Reference proteome</keyword>
<dbReference type="OrthoDB" id="267170at2"/>
<protein>
    <submittedName>
        <fullName evidence="1">DTW domain protein</fullName>
    </submittedName>
</protein>
<gene>
    <name evidence="1" type="ORF">Mal4_32580</name>
</gene>
<dbReference type="KEGG" id="mri:Mal4_32580"/>
<dbReference type="EMBL" id="CP036275">
    <property type="protein sequence ID" value="QDU38926.1"/>
    <property type="molecule type" value="Genomic_DNA"/>
</dbReference>
<dbReference type="AlphaFoldDB" id="A0A517Z8Z2"/>
<evidence type="ECO:0000313" key="1">
    <source>
        <dbReference type="EMBL" id="QDU38926.1"/>
    </source>
</evidence>
<proteinExistence type="predicted"/>